<feature type="signal peptide" evidence="2">
    <location>
        <begin position="1"/>
        <end position="28"/>
    </location>
</feature>
<dbReference type="EMBL" id="KV454001">
    <property type="protein sequence ID" value="ODQ49445.1"/>
    <property type="molecule type" value="Genomic_DNA"/>
</dbReference>
<dbReference type="AlphaFoldDB" id="A0A1E3NTH2"/>
<keyword evidence="2" id="KW-0732">Signal</keyword>
<evidence type="ECO:0000256" key="1">
    <source>
        <dbReference type="SAM" id="MobiDB-lite"/>
    </source>
</evidence>
<dbReference type="GeneID" id="30176331"/>
<evidence type="ECO:0000313" key="4">
    <source>
        <dbReference type="Proteomes" id="UP000094455"/>
    </source>
</evidence>
<accession>A0A1E3NTH2</accession>
<dbReference type="Proteomes" id="UP000094455">
    <property type="component" value="Unassembled WGS sequence"/>
</dbReference>
<name>A0A1E3NTH2_9ASCO</name>
<organism evidence="3 4">
    <name type="scientific">Pichia membranifaciens NRRL Y-2026</name>
    <dbReference type="NCBI Taxonomy" id="763406"/>
    <lineage>
        <taxon>Eukaryota</taxon>
        <taxon>Fungi</taxon>
        <taxon>Dikarya</taxon>
        <taxon>Ascomycota</taxon>
        <taxon>Saccharomycotina</taxon>
        <taxon>Pichiomycetes</taxon>
        <taxon>Pichiales</taxon>
        <taxon>Pichiaceae</taxon>
        <taxon>Pichia</taxon>
    </lineage>
</organism>
<evidence type="ECO:0000256" key="2">
    <source>
        <dbReference type="SAM" id="SignalP"/>
    </source>
</evidence>
<sequence length="88" mass="9792">MTVCYVLSEALFALFAPSLLPLSSSVFASSSSPWCSFMLPARAEALRSSPGPPIGRWPSAILWKRVTNRGKKRQKCENQPKRTPGRKR</sequence>
<feature type="region of interest" description="Disordered" evidence="1">
    <location>
        <begin position="68"/>
        <end position="88"/>
    </location>
</feature>
<dbReference type="RefSeq" id="XP_019020558.1">
    <property type="nucleotide sequence ID" value="XM_019159644.1"/>
</dbReference>
<feature type="chain" id="PRO_5009133494" description="Secreted protein" evidence="2">
    <location>
        <begin position="29"/>
        <end position="88"/>
    </location>
</feature>
<evidence type="ECO:0000313" key="3">
    <source>
        <dbReference type="EMBL" id="ODQ49445.1"/>
    </source>
</evidence>
<keyword evidence="4" id="KW-1185">Reference proteome</keyword>
<gene>
    <name evidence="3" type="ORF">PICMEDRAFT_101846</name>
</gene>
<reference evidence="3 4" key="1">
    <citation type="journal article" date="2016" name="Proc. Natl. Acad. Sci. U.S.A.">
        <title>Comparative genomics of biotechnologically important yeasts.</title>
        <authorList>
            <person name="Riley R."/>
            <person name="Haridas S."/>
            <person name="Wolfe K.H."/>
            <person name="Lopes M.R."/>
            <person name="Hittinger C.T."/>
            <person name="Goeker M."/>
            <person name="Salamov A.A."/>
            <person name="Wisecaver J.H."/>
            <person name="Long T.M."/>
            <person name="Calvey C.H."/>
            <person name="Aerts A.L."/>
            <person name="Barry K.W."/>
            <person name="Choi C."/>
            <person name="Clum A."/>
            <person name="Coughlan A.Y."/>
            <person name="Deshpande S."/>
            <person name="Douglass A.P."/>
            <person name="Hanson S.J."/>
            <person name="Klenk H.-P."/>
            <person name="LaButti K.M."/>
            <person name="Lapidus A."/>
            <person name="Lindquist E.A."/>
            <person name="Lipzen A.M."/>
            <person name="Meier-Kolthoff J.P."/>
            <person name="Ohm R.A."/>
            <person name="Otillar R.P."/>
            <person name="Pangilinan J.L."/>
            <person name="Peng Y."/>
            <person name="Rokas A."/>
            <person name="Rosa C.A."/>
            <person name="Scheuner C."/>
            <person name="Sibirny A.A."/>
            <person name="Slot J.C."/>
            <person name="Stielow J.B."/>
            <person name="Sun H."/>
            <person name="Kurtzman C.P."/>
            <person name="Blackwell M."/>
            <person name="Grigoriev I.V."/>
            <person name="Jeffries T.W."/>
        </authorList>
    </citation>
    <scope>NUCLEOTIDE SEQUENCE [LARGE SCALE GENOMIC DNA]</scope>
    <source>
        <strain evidence="3 4">NRRL Y-2026</strain>
    </source>
</reference>
<evidence type="ECO:0008006" key="5">
    <source>
        <dbReference type="Google" id="ProtNLM"/>
    </source>
</evidence>
<proteinExistence type="predicted"/>
<protein>
    <recommendedName>
        <fullName evidence="5">Secreted protein</fullName>
    </recommendedName>
</protein>